<evidence type="ECO:0000313" key="4">
    <source>
        <dbReference type="EMBL" id="PTQ88156.1"/>
    </source>
</evidence>
<evidence type="ECO:0000256" key="1">
    <source>
        <dbReference type="ARBA" id="ARBA00007469"/>
    </source>
</evidence>
<dbReference type="Gene3D" id="3.90.730.10">
    <property type="entry name" value="Ribonuclease T2-like"/>
    <property type="match status" value="1"/>
</dbReference>
<dbReference type="GO" id="GO:0033897">
    <property type="term" value="F:ribonuclease T2 activity"/>
    <property type="evidence" value="ECO:0007669"/>
    <property type="project" value="InterPro"/>
</dbReference>
<dbReference type="RefSeq" id="WP_107866460.1">
    <property type="nucleotide sequence ID" value="NZ_QAON01000014.1"/>
</dbReference>
<keyword evidence="3" id="KW-0732">Signal</keyword>
<dbReference type="OrthoDB" id="6656643at2"/>
<evidence type="ECO:0000256" key="2">
    <source>
        <dbReference type="RuleBase" id="RU004328"/>
    </source>
</evidence>
<dbReference type="SUPFAM" id="SSF55895">
    <property type="entry name" value="Ribonuclease Rh-like"/>
    <property type="match status" value="1"/>
</dbReference>
<evidence type="ECO:0000256" key="3">
    <source>
        <dbReference type="SAM" id="SignalP"/>
    </source>
</evidence>
<dbReference type="InterPro" id="IPR036430">
    <property type="entry name" value="RNase_T2-like_sf"/>
</dbReference>
<evidence type="ECO:0000313" key="5">
    <source>
        <dbReference type="Proteomes" id="UP000244223"/>
    </source>
</evidence>
<keyword evidence="5" id="KW-1185">Reference proteome</keyword>
<accession>A0A2T5IWA7</accession>
<comment type="caution">
    <text evidence="4">The sequence shown here is derived from an EMBL/GenBank/DDBJ whole genome shotgun (WGS) entry which is preliminary data.</text>
</comment>
<protein>
    <submittedName>
        <fullName evidence="4">Ribonuclease T2</fullName>
    </submittedName>
</protein>
<organism evidence="4 5">
    <name type="scientific">Agitococcus lubricus</name>
    <dbReference type="NCBI Taxonomy" id="1077255"/>
    <lineage>
        <taxon>Bacteria</taxon>
        <taxon>Pseudomonadati</taxon>
        <taxon>Pseudomonadota</taxon>
        <taxon>Gammaproteobacteria</taxon>
        <taxon>Moraxellales</taxon>
        <taxon>Moraxellaceae</taxon>
        <taxon>Agitococcus</taxon>
    </lineage>
</organism>
<name>A0A2T5IWA7_9GAMM</name>
<proteinExistence type="inferred from homology"/>
<dbReference type="Pfam" id="PF00445">
    <property type="entry name" value="Ribonuclease_T2"/>
    <property type="match status" value="1"/>
</dbReference>
<dbReference type="PANTHER" id="PTHR11240">
    <property type="entry name" value="RIBONUCLEASE T2"/>
    <property type="match status" value="1"/>
</dbReference>
<sequence>MKWCGVIVQACLLGVLWPPVSVLAEEQTANAQPIKHRYLLSINLAPASCTLHPETRELRQCQEGYSLIVHGLWTEKSATNKPTICSDKPPELSPVQQRVLEKLMPDETVRNAAWQKYGACMGLTAQQYFRAIMSYTNKLKLPEMFKEEGLDRQVDRDELAAAIQKLNTGLPEKGFYLRCQTKQDKTFLTEVRVCYDKEGQFAECKTFKPNCPDYITLRAIK</sequence>
<gene>
    <name evidence="4" type="ORF">C8N29_11414</name>
</gene>
<dbReference type="Proteomes" id="UP000244223">
    <property type="component" value="Unassembled WGS sequence"/>
</dbReference>
<comment type="similarity">
    <text evidence="1 2">Belongs to the RNase T2 family.</text>
</comment>
<feature type="signal peptide" evidence="3">
    <location>
        <begin position="1"/>
        <end position="24"/>
    </location>
</feature>
<dbReference type="EMBL" id="QAON01000014">
    <property type="protein sequence ID" value="PTQ88156.1"/>
    <property type="molecule type" value="Genomic_DNA"/>
</dbReference>
<dbReference type="AlphaFoldDB" id="A0A2T5IWA7"/>
<feature type="chain" id="PRO_5015641698" evidence="3">
    <location>
        <begin position="25"/>
        <end position="221"/>
    </location>
</feature>
<reference evidence="4 5" key="1">
    <citation type="submission" date="2018-04" db="EMBL/GenBank/DDBJ databases">
        <title>Genomic Encyclopedia of Archaeal and Bacterial Type Strains, Phase II (KMG-II): from individual species to whole genera.</title>
        <authorList>
            <person name="Goeker M."/>
        </authorList>
    </citation>
    <scope>NUCLEOTIDE SEQUENCE [LARGE SCALE GENOMIC DNA]</scope>
    <source>
        <strain evidence="4 5">DSM 5822</strain>
    </source>
</reference>
<dbReference type="PANTHER" id="PTHR11240:SF22">
    <property type="entry name" value="RIBONUCLEASE T2"/>
    <property type="match status" value="1"/>
</dbReference>
<dbReference type="InterPro" id="IPR001568">
    <property type="entry name" value="RNase_T2-like"/>
</dbReference>
<dbReference type="GO" id="GO:0003723">
    <property type="term" value="F:RNA binding"/>
    <property type="evidence" value="ECO:0007669"/>
    <property type="project" value="InterPro"/>
</dbReference>